<evidence type="ECO:0000313" key="2">
    <source>
        <dbReference type="Proteomes" id="UP000184241"/>
    </source>
</evidence>
<dbReference type="InterPro" id="IPR024307">
    <property type="entry name" value="YmaF"/>
</dbReference>
<accession>A0A1M5ZUE0</accession>
<organism evidence="1 2">
    <name type="scientific">Clostridium intestinale DSM 6191</name>
    <dbReference type="NCBI Taxonomy" id="1121320"/>
    <lineage>
        <taxon>Bacteria</taxon>
        <taxon>Bacillati</taxon>
        <taxon>Bacillota</taxon>
        <taxon>Clostridia</taxon>
        <taxon>Eubacteriales</taxon>
        <taxon>Clostridiaceae</taxon>
        <taxon>Clostridium</taxon>
    </lineage>
</organism>
<dbReference type="AlphaFoldDB" id="A0A1M5ZUE0"/>
<protein>
    <submittedName>
        <fullName evidence="1">YmaF family protein</fullName>
    </submittedName>
</protein>
<dbReference type="EMBL" id="FQXU01000011">
    <property type="protein sequence ID" value="SHI27891.1"/>
    <property type="molecule type" value="Genomic_DNA"/>
</dbReference>
<name>A0A1M5ZUE0_9CLOT</name>
<reference evidence="1 2" key="1">
    <citation type="submission" date="2016-11" db="EMBL/GenBank/DDBJ databases">
        <authorList>
            <person name="Jaros S."/>
            <person name="Januszkiewicz K."/>
            <person name="Wedrychowicz H."/>
        </authorList>
    </citation>
    <scope>NUCLEOTIDE SEQUENCE [LARGE SCALE GENOMIC DNA]</scope>
    <source>
        <strain evidence="1 2">DSM 6191</strain>
    </source>
</reference>
<dbReference type="Pfam" id="PF12788">
    <property type="entry name" value="YmaF"/>
    <property type="match status" value="1"/>
</dbReference>
<gene>
    <name evidence="1" type="ORF">SAMN02745941_03407</name>
</gene>
<sequence length="154" mass="17363">MINNTISDFMNSLDDFSDLQDSNCDCRRKKCKPKCFKICECDCEDKCEDKCERQRHVHEFLGSTRLATYVGGVHNHRFAGVTSQAIPYGNSHVHKISVNTDYFSDHFHGICVVTGPAIDVGGGKHVHLVQGFTTISECHKHSFIFTTLIENPIQ</sequence>
<dbReference type="Proteomes" id="UP000184241">
    <property type="component" value="Unassembled WGS sequence"/>
</dbReference>
<evidence type="ECO:0000313" key="1">
    <source>
        <dbReference type="EMBL" id="SHI27891.1"/>
    </source>
</evidence>
<proteinExistence type="predicted"/>